<gene>
    <name evidence="1" type="ORF">GOP47_0005234</name>
</gene>
<organism evidence="1 2">
    <name type="scientific">Adiantum capillus-veneris</name>
    <name type="common">Maidenhair fern</name>
    <dbReference type="NCBI Taxonomy" id="13818"/>
    <lineage>
        <taxon>Eukaryota</taxon>
        <taxon>Viridiplantae</taxon>
        <taxon>Streptophyta</taxon>
        <taxon>Embryophyta</taxon>
        <taxon>Tracheophyta</taxon>
        <taxon>Polypodiopsida</taxon>
        <taxon>Polypodiidae</taxon>
        <taxon>Polypodiales</taxon>
        <taxon>Pteridineae</taxon>
        <taxon>Pteridaceae</taxon>
        <taxon>Vittarioideae</taxon>
        <taxon>Adiantum</taxon>
    </lineage>
</organism>
<dbReference type="OrthoDB" id="10443685at2759"/>
<dbReference type="AlphaFoldDB" id="A0A9D4V4Q8"/>
<name>A0A9D4V4Q8_ADICA</name>
<keyword evidence="2" id="KW-1185">Reference proteome</keyword>
<comment type="caution">
    <text evidence="1">The sequence shown here is derived from an EMBL/GenBank/DDBJ whole genome shotgun (WGS) entry which is preliminary data.</text>
</comment>
<evidence type="ECO:0000313" key="1">
    <source>
        <dbReference type="EMBL" id="KAI5079755.1"/>
    </source>
</evidence>
<dbReference type="EMBL" id="JABFUD020000005">
    <property type="protein sequence ID" value="KAI5079755.1"/>
    <property type="molecule type" value="Genomic_DNA"/>
</dbReference>
<accession>A0A9D4V4Q8</accession>
<proteinExistence type="predicted"/>
<evidence type="ECO:0000313" key="2">
    <source>
        <dbReference type="Proteomes" id="UP000886520"/>
    </source>
</evidence>
<reference evidence="1 2" key="1">
    <citation type="submission" date="2021-01" db="EMBL/GenBank/DDBJ databases">
        <title>Adiantum capillus-veneris genome.</title>
        <authorList>
            <person name="Fang Y."/>
            <person name="Liao Q."/>
        </authorList>
    </citation>
    <scope>NUCLEOTIDE SEQUENCE [LARGE SCALE GENOMIC DNA]</scope>
    <source>
        <strain evidence="1">H3</strain>
        <tissue evidence="1">Leaf</tissue>
    </source>
</reference>
<sequence length="114" mass="13095">MESVSIIDNFPPNVRLIIAQKLQETWAVELKLQEIANQGSQLRQVLHVDAFTQSTWDVKFTNNLLYIQLMTHWDFVDEVVFTTVAMTSFSFYGGVATLDVWWLSSSSRSFFAPT</sequence>
<protein>
    <submittedName>
        <fullName evidence="1">Uncharacterized protein</fullName>
    </submittedName>
</protein>
<dbReference type="Proteomes" id="UP000886520">
    <property type="component" value="Chromosome 5"/>
</dbReference>